<dbReference type="Proteomes" id="UP000197424">
    <property type="component" value="Chromosome"/>
</dbReference>
<protein>
    <submittedName>
        <fullName evidence="1">Uncharacterized protein</fullName>
    </submittedName>
</protein>
<sequence>MALLTLVRPACAVIPTNGARLAVNGGNGGLEQGVRKTQESGTLTLPSGCLTWCRHQGLLPLSGIFAPKPELPACPA</sequence>
<accession>A0A248LPC8</accession>
<evidence type="ECO:0000313" key="2">
    <source>
        <dbReference type="Proteomes" id="UP000197424"/>
    </source>
</evidence>
<name>A0A248LPC8_9NEIS</name>
<evidence type="ECO:0000313" key="1">
    <source>
        <dbReference type="EMBL" id="ASJ26319.1"/>
    </source>
</evidence>
<proteinExistence type="predicted"/>
<dbReference type="AlphaFoldDB" id="A0A248LPC8"/>
<dbReference type="EMBL" id="CP022115">
    <property type="protein sequence ID" value="ASJ26319.1"/>
    <property type="molecule type" value="Genomic_DNA"/>
</dbReference>
<gene>
    <name evidence="1" type="ORF">LHGZ1_3488</name>
</gene>
<organism evidence="1 2">
    <name type="scientific">Laribacter hongkongensis</name>
    <dbReference type="NCBI Taxonomy" id="168471"/>
    <lineage>
        <taxon>Bacteria</taxon>
        <taxon>Pseudomonadati</taxon>
        <taxon>Pseudomonadota</taxon>
        <taxon>Betaproteobacteria</taxon>
        <taxon>Neisseriales</taxon>
        <taxon>Aquaspirillaceae</taxon>
        <taxon>Laribacter</taxon>
    </lineage>
</organism>
<reference evidence="2" key="1">
    <citation type="submission" date="2017-06" db="EMBL/GenBank/DDBJ databases">
        <title>Whole genome sequence of Laribacter hongkongensis LHGZ1.</title>
        <authorList>
            <person name="Chen D."/>
            <person name="Wu H."/>
            <person name="Chen J."/>
        </authorList>
    </citation>
    <scope>NUCLEOTIDE SEQUENCE [LARGE SCALE GENOMIC DNA]</scope>
    <source>
        <strain evidence="2">LHGZ1</strain>
    </source>
</reference>